<protein>
    <submittedName>
        <fullName evidence="1">Uncharacterized protein</fullName>
    </submittedName>
</protein>
<organism evidence="1 2">
    <name type="scientific">Lipomyces kononenkoae</name>
    <name type="common">Yeast</name>
    <dbReference type="NCBI Taxonomy" id="34357"/>
    <lineage>
        <taxon>Eukaryota</taxon>
        <taxon>Fungi</taxon>
        <taxon>Dikarya</taxon>
        <taxon>Ascomycota</taxon>
        <taxon>Saccharomycotina</taxon>
        <taxon>Lipomycetes</taxon>
        <taxon>Lipomycetales</taxon>
        <taxon>Lipomycetaceae</taxon>
        <taxon>Lipomyces</taxon>
    </lineage>
</organism>
<accession>A0ACC3TBN6</accession>
<sequence>MNYLTSRSLYDSRHKYPKRQRRDDQHAKFTSHNLRRRTGISAVSRTPDPQLKKVALREIDPRRKLVGHVVLGCSANYPFYLVSLYVPKTKYSADELLFSSSVDDPVESESSATASGLTYFWKIKRSSATIDYDTPPRQLFLGIGECTAVPVLAAFSAWSLSDDSLIQVVLRSEEVLPAKPSPASAWSRDCNGDRLLSRHTVHYDRESIEFRCSALERFVVCAGAGEFDHGHCYVNFDLLDKFRIIALSLNSRVFIYRRDNTKLERSTGNVKDRQDSHWHPIPESDIEFQSNECGQPPNISVVELDYFVVNTYPRHFIFPTKDSNELRTTDKNTIKFGDFATRSLKAVADGYEVMFGALDPKTATYVTCELHLDVLSENITVKKLYRSDVSKYRALEATGKYSAHVLLDLALQSHKFRQHPLSTGTTSCPNVKKLETYRRNMTCVDQIELYELDMVLRNS</sequence>
<comment type="caution">
    <text evidence="1">The sequence shown here is derived from an EMBL/GenBank/DDBJ whole genome shotgun (WGS) entry which is preliminary data.</text>
</comment>
<evidence type="ECO:0000313" key="1">
    <source>
        <dbReference type="EMBL" id="KAK9240920.1"/>
    </source>
</evidence>
<proteinExistence type="predicted"/>
<name>A0ACC3TBN6_LIPKO</name>
<dbReference type="EMBL" id="MU971337">
    <property type="protein sequence ID" value="KAK9240920.1"/>
    <property type="molecule type" value="Genomic_DNA"/>
</dbReference>
<gene>
    <name evidence="1" type="ORF">V1525DRAFT_394300</name>
</gene>
<dbReference type="Proteomes" id="UP001433508">
    <property type="component" value="Unassembled WGS sequence"/>
</dbReference>
<reference evidence="2" key="1">
    <citation type="journal article" date="2024" name="Front. Bioeng. Biotechnol.">
        <title>Genome-scale model development and genomic sequencing of the oleaginous clade Lipomyces.</title>
        <authorList>
            <person name="Czajka J.J."/>
            <person name="Han Y."/>
            <person name="Kim J."/>
            <person name="Mondo S.J."/>
            <person name="Hofstad B.A."/>
            <person name="Robles A."/>
            <person name="Haridas S."/>
            <person name="Riley R."/>
            <person name="LaButti K."/>
            <person name="Pangilinan J."/>
            <person name="Andreopoulos W."/>
            <person name="Lipzen A."/>
            <person name="Yan J."/>
            <person name="Wang M."/>
            <person name="Ng V."/>
            <person name="Grigoriev I.V."/>
            <person name="Spatafora J.W."/>
            <person name="Magnuson J.K."/>
            <person name="Baker S.E."/>
            <person name="Pomraning K.R."/>
        </authorList>
    </citation>
    <scope>NUCLEOTIDE SEQUENCE [LARGE SCALE GENOMIC DNA]</scope>
    <source>
        <strain evidence="2">CBS 7786</strain>
    </source>
</reference>
<evidence type="ECO:0000313" key="2">
    <source>
        <dbReference type="Proteomes" id="UP001433508"/>
    </source>
</evidence>
<keyword evidence="2" id="KW-1185">Reference proteome</keyword>